<dbReference type="AlphaFoldDB" id="A0AAW0L4G0"/>
<organism evidence="2 3">
    <name type="scientific">Quercus suber</name>
    <name type="common">Cork oak</name>
    <dbReference type="NCBI Taxonomy" id="58331"/>
    <lineage>
        <taxon>Eukaryota</taxon>
        <taxon>Viridiplantae</taxon>
        <taxon>Streptophyta</taxon>
        <taxon>Embryophyta</taxon>
        <taxon>Tracheophyta</taxon>
        <taxon>Spermatophyta</taxon>
        <taxon>Magnoliopsida</taxon>
        <taxon>eudicotyledons</taxon>
        <taxon>Gunneridae</taxon>
        <taxon>Pentapetalae</taxon>
        <taxon>rosids</taxon>
        <taxon>fabids</taxon>
        <taxon>Fagales</taxon>
        <taxon>Fagaceae</taxon>
        <taxon>Quercus</taxon>
    </lineage>
</organism>
<feature type="region of interest" description="Disordered" evidence="1">
    <location>
        <begin position="1"/>
        <end position="35"/>
    </location>
</feature>
<keyword evidence="3" id="KW-1185">Reference proteome</keyword>
<feature type="compositionally biased region" description="Polar residues" evidence="1">
    <location>
        <begin position="25"/>
        <end position="35"/>
    </location>
</feature>
<name>A0AAW0L4G0_QUESU</name>
<proteinExistence type="predicted"/>
<dbReference type="EMBL" id="PKMF04000154">
    <property type="protein sequence ID" value="KAK7846497.1"/>
    <property type="molecule type" value="Genomic_DNA"/>
</dbReference>
<dbReference type="Proteomes" id="UP000237347">
    <property type="component" value="Unassembled WGS sequence"/>
</dbReference>
<protein>
    <submittedName>
        <fullName evidence="2">Uncharacterized protein</fullName>
    </submittedName>
</protein>
<reference evidence="2 3" key="1">
    <citation type="journal article" date="2018" name="Sci. Data">
        <title>The draft genome sequence of cork oak.</title>
        <authorList>
            <person name="Ramos A.M."/>
            <person name="Usie A."/>
            <person name="Barbosa P."/>
            <person name="Barros P.M."/>
            <person name="Capote T."/>
            <person name="Chaves I."/>
            <person name="Simoes F."/>
            <person name="Abreu I."/>
            <person name="Carrasquinho I."/>
            <person name="Faro C."/>
            <person name="Guimaraes J.B."/>
            <person name="Mendonca D."/>
            <person name="Nobrega F."/>
            <person name="Rodrigues L."/>
            <person name="Saibo N.J.M."/>
            <person name="Varela M.C."/>
            <person name="Egas C."/>
            <person name="Matos J."/>
            <person name="Miguel C.M."/>
            <person name="Oliveira M.M."/>
            <person name="Ricardo C.P."/>
            <person name="Goncalves S."/>
        </authorList>
    </citation>
    <scope>NUCLEOTIDE SEQUENCE [LARGE SCALE GENOMIC DNA]</scope>
    <source>
        <strain evidence="3">cv. HL8</strain>
    </source>
</reference>
<comment type="caution">
    <text evidence="2">The sequence shown here is derived from an EMBL/GenBank/DDBJ whole genome shotgun (WGS) entry which is preliminary data.</text>
</comment>
<evidence type="ECO:0000313" key="2">
    <source>
        <dbReference type="EMBL" id="KAK7846497.1"/>
    </source>
</evidence>
<evidence type="ECO:0000313" key="3">
    <source>
        <dbReference type="Proteomes" id="UP000237347"/>
    </source>
</evidence>
<gene>
    <name evidence="2" type="ORF">CFP56_007855</name>
</gene>
<accession>A0AAW0L4G0</accession>
<sequence>MEEGGNNMEVTHESRRENFVPQDVESATRSDMSSGSWRLSVQEFPTLVERRDGGEHGFFTLSSFLHVPNV</sequence>
<evidence type="ECO:0000256" key="1">
    <source>
        <dbReference type="SAM" id="MobiDB-lite"/>
    </source>
</evidence>